<reference evidence="2" key="1">
    <citation type="submission" date="2017-01" db="EMBL/GenBank/DDBJ databases">
        <title>Comparative genomics of anhydrobiosis in the tardigrade Hypsibius dujardini.</title>
        <authorList>
            <person name="Yoshida Y."/>
            <person name="Koutsovoulos G."/>
            <person name="Laetsch D."/>
            <person name="Stevens L."/>
            <person name="Kumar S."/>
            <person name="Horikawa D."/>
            <person name="Ishino K."/>
            <person name="Komine S."/>
            <person name="Tomita M."/>
            <person name="Blaxter M."/>
            <person name="Arakawa K."/>
        </authorList>
    </citation>
    <scope>NUCLEOTIDE SEQUENCE [LARGE SCALE GENOMIC DNA]</scope>
    <source>
        <strain evidence="2">Z151</strain>
    </source>
</reference>
<keyword evidence="2" id="KW-1185">Reference proteome</keyword>
<dbReference type="Proteomes" id="UP000192578">
    <property type="component" value="Unassembled WGS sequence"/>
</dbReference>
<evidence type="ECO:0000313" key="1">
    <source>
        <dbReference type="EMBL" id="OQV19068.1"/>
    </source>
</evidence>
<gene>
    <name evidence="1" type="ORF">BV898_06921</name>
</gene>
<comment type="caution">
    <text evidence="1">The sequence shown here is derived from an EMBL/GenBank/DDBJ whole genome shotgun (WGS) entry which is preliminary data.</text>
</comment>
<accession>A0A1W0WV31</accession>
<organism evidence="1 2">
    <name type="scientific">Hypsibius exemplaris</name>
    <name type="common">Freshwater tardigrade</name>
    <dbReference type="NCBI Taxonomy" id="2072580"/>
    <lineage>
        <taxon>Eukaryota</taxon>
        <taxon>Metazoa</taxon>
        <taxon>Ecdysozoa</taxon>
        <taxon>Tardigrada</taxon>
        <taxon>Eutardigrada</taxon>
        <taxon>Parachela</taxon>
        <taxon>Hypsibioidea</taxon>
        <taxon>Hypsibiidae</taxon>
        <taxon>Hypsibius</taxon>
    </lineage>
</organism>
<sequence length="152" mass="16297">MDSSGGSEGSFGIAICEPAASSDGTCMLPTLIIALTAHVQVIIFSEPETLEEAFFGDLMDRAIGSGKDVDDAQLHLQGEDVDYTTMLRLSGVIVVDPVKDPVKDSVKDPVKMALFPASLERYLRPGFPHLQAARPLLLHSQFGPFVASRHAS</sequence>
<evidence type="ECO:0000313" key="2">
    <source>
        <dbReference type="Proteomes" id="UP000192578"/>
    </source>
</evidence>
<dbReference type="AlphaFoldDB" id="A0A1W0WV31"/>
<name>A0A1W0WV31_HYPEX</name>
<proteinExistence type="predicted"/>
<dbReference type="EMBL" id="MTYJ01000043">
    <property type="protein sequence ID" value="OQV19068.1"/>
    <property type="molecule type" value="Genomic_DNA"/>
</dbReference>
<protein>
    <submittedName>
        <fullName evidence="1">Uncharacterized protein</fullName>
    </submittedName>
</protein>